<accession>A0A0C3D3T0</accession>
<dbReference type="Proteomes" id="UP000053989">
    <property type="component" value="Unassembled WGS sequence"/>
</dbReference>
<organism evidence="2 3">
    <name type="scientific">Scleroderma citrinum Foug A</name>
    <dbReference type="NCBI Taxonomy" id="1036808"/>
    <lineage>
        <taxon>Eukaryota</taxon>
        <taxon>Fungi</taxon>
        <taxon>Dikarya</taxon>
        <taxon>Basidiomycota</taxon>
        <taxon>Agaricomycotina</taxon>
        <taxon>Agaricomycetes</taxon>
        <taxon>Agaricomycetidae</taxon>
        <taxon>Boletales</taxon>
        <taxon>Sclerodermatineae</taxon>
        <taxon>Sclerodermataceae</taxon>
        <taxon>Scleroderma</taxon>
    </lineage>
</organism>
<feature type="compositionally biased region" description="Low complexity" evidence="1">
    <location>
        <begin position="51"/>
        <end position="61"/>
    </location>
</feature>
<reference evidence="2 3" key="1">
    <citation type="submission" date="2014-04" db="EMBL/GenBank/DDBJ databases">
        <authorList>
            <consortium name="DOE Joint Genome Institute"/>
            <person name="Kuo A."/>
            <person name="Kohler A."/>
            <person name="Nagy L.G."/>
            <person name="Floudas D."/>
            <person name="Copeland A."/>
            <person name="Barry K.W."/>
            <person name="Cichocki N."/>
            <person name="Veneault-Fourrey C."/>
            <person name="LaButti K."/>
            <person name="Lindquist E.A."/>
            <person name="Lipzen A."/>
            <person name="Lundell T."/>
            <person name="Morin E."/>
            <person name="Murat C."/>
            <person name="Sun H."/>
            <person name="Tunlid A."/>
            <person name="Henrissat B."/>
            <person name="Grigoriev I.V."/>
            <person name="Hibbett D.S."/>
            <person name="Martin F."/>
            <person name="Nordberg H.P."/>
            <person name="Cantor M.N."/>
            <person name="Hua S.X."/>
        </authorList>
    </citation>
    <scope>NUCLEOTIDE SEQUENCE [LARGE SCALE GENOMIC DNA]</scope>
    <source>
        <strain evidence="2 3">Foug A</strain>
    </source>
</reference>
<dbReference type="AlphaFoldDB" id="A0A0C3D3T0"/>
<gene>
    <name evidence="2" type="ORF">SCLCIDRAFT_686607</name>
</gene>
<proteinExistence type="predicted"/>
<feature type="region of interest" description="Disordered" evidence="1">
    <location>
        <begin position="1"/>
        <end position="28"/>
    </location>
</feature>
<dbReference type="EMBL" id="KN822291">
    <property type="protein sequence ID" value="KIM51059.1"/>
    <property type="molecule type" value="Genomic_DNA"/>
</dbReference>
<feature type="compositionally biased region" description="Polar residues" evidence="1">
    <location>
        <begin position="62"/>
        <end position="78"/>
    </location>
</feature>
<evidence type="ECO:0000313" key="3">
    <source>
        <dbReference type="Proteomes" id="UP000053989"/>
    </source>
</evidence>
<protein>
    <submittedName>
        <fullName evidence="2">Uncharacterized protein</fullName>
    </submittedName>
</protein>
<keyword evidence="3" id="KW-1185">Reference proteome</keyword>
<sequence length="184" mass="19486">MTSRPEYTKTSVTDAPSSTSVVGQAQGQQDVVTHMIPCGTYNNGSDATHTSSGSSLEASSSTLPQMSNPCGTTDDVSSTAGNDEFPCNEIGPSKCLPLALAPEVLHTSLEDLVYPESPIADDTNTDRELLTKHPHTDQKGKGKARAEDGTMLVNPSCGPTEPTHDFTFLSILHVCLGFPLFMTL</sequence>
<dbReference type="InParanoid" id="A0A0C3D3T0"/>
<feature type="compositionally biased region" description="Polar residues" evidence="1">
    <location>
        <begin position="1"/>
        <end position="20"/>
    </location>
</feature>
<evidence type="ECO:0000313" key="2">
    <source>
        <dbReference type="EMBL" id="KIM51059.1"/>
    </source>
</evidence>
<name>A0A0C3D3T0_9AGAM</name>
<feature type="region of interest" description="Disordered" evidence="1">
    <location>
        <begin position="132"/>
        <end position="152"/>
    </location>
</feature>
<dbReference type="HOGENOM" id="CLU_1469049_0_0_1"/>
<reference evidence="3" key="2">
    <citation type="submission" date="2015-01" db="EMBL/GenBank/DDBJ databases">
        <title>Evolutionary Origins and Diversification of the Mycorrhizal Mutualists.</title>
        <authorList>
            <consortium name="DOE Joint Genome Institute"/>
            <consortium name="Mycorrhizal Genomics Consortium"/>
            <person name="Kohler A."/>
            <person name="Kuo A."/>
            <person name="Nagy L.G."/>
            <person name="Floudas D."/>
            <person name="Copeland A."/>
            <person name="Barry K.W."/>
            <person name="Cichocki N."/>
            <person name="Veneault-Fourrey C."/>
            <person name="LaButti K."/>
            <person name="Lindquist E.A."/>
            <person name="Lipzen A."/>
            <person name="Lundell T."/>
            <person name="Morin E."/>
            <person name="Murat C."/>
            <person name="Riley R."/>
            <person name="Ohm R."/>
            <person name="Sun H."/>
            <person name="Tunlid A."/>
            <person name="Henrissat B."/>
            <person name="Grigoriev I.V."/>
            <person name="Hibbett D.S."/>
            <person name="Martin F."/>
        </authorList>
    </citation>
    <scope>NUCLEOTIDE SEQUENCE [LARGE SCALE GENOMIC DNA]</scope>
    <source>
        <strain evidence="3">Foug A</strain>
    </source>
</reference>
<feature type="compositionally biased region" description="Basic and acidic residues" evidence="1">
    <location>
        <begin position="132"/>
        <end position="148"/>
    </location>
</feature>
<feature type="region of interest" description="Disordered" evidence="1">
    <location>
        <begin position="43"/>
        <end position="78"/>
    </location>
</feature>
<evidence type="ECO:0000256" key="1">
    <source>
        <dbReference type="SAM" id="MobiDB-lite"/>
    </source>
</evidence>